<dbReference type="InterPro" id="IPR039223">
    <property type="entry name" value="AATF/Bfr2"/>
</dbReference>
<proteinExistence type="inferred from homology"/>
<dbReference type="Pfam" id="PF13339">
    <property type="entry name" value="AATF-Che1"/>
    <property type="match status" value="1"/>
</dbReference>
<sequence length="386" mass="44283">MGKYSQDSNTDSEIESGSDFEMEEEVQGDEYDDTNLENESGSEFEMKEDVEGDESDEEEEDDDDDDDDEENVQKNEVQKDAELEELEQEYQNLQIFLKNLKSHKDEDIQKGQAVKNQKILWDKTLEHIILLHKVYSSSNKLPQEPLRASFLESDKAVNEAYSDLVTSSEQTINCLLELQEVLLDKNPSIKVSDGTKVASNLNVENDEKWLRIQQMHSRIAPWRDSYIDKWHRKTQVTTGEAGYKGKLQAFNQNISEQVAGYMRDPSKRIKAMQLRRSTVCIIGADYDAACNKEVEEENMVDGDPELLDDFEFFHQLLRELLGSAVVTSDDALAKEQAKFNALKGQQNRKRKTVDRRASKNCKIRYNVIEALVNFMAPEHPNVPSHG</sequence>
<evidence type="ECO:0000259" key="4">
    <source>
        <dbReference type="Pfam" id="PF13339"/>
    </source>
</evidence>
<evidence type="ECO:0000259" key="3">
    <source>
        <dbReference type="Pfam" id="PF08164"/>
    </source>
</evidence>
<gene>
    <name evidence="5" type="ORF">GIB67_008632</name>
</gene>
<dbReference type="AlphaFoldDB" id="A0A7J7M4U0"/>
<feature type="domain" description="Apoptosis-antagonizing transcription factor C-terminal" evidence="3">
    <location>
        <begin position="313"/>
        <end position="379"/>
    </location>
</feature>
<evidence type="ECO:0000313" key="5">
    <source>
        <dbReference type="EMBL" id="KAF6149911.1"/>
    </source>
</evidence>
<dbReference type="OrthoDB" id="5783963at2759"/>
<dbReference type="EMBL" id="JACGCM010001775">
    <property type="protein sequence ID" value="KAF6149911.1"/>
    <property type="molecule type" value="Genomic_DNA"/>
</dbReference>
<dbReference type="Proteomes" id="UP000541444">
    <property type="component" value="Unassembled WGS sequence"/>
</dbReference>
<evidence type="ECO:0000313" key="6">
    <source>
        <dbReference type="Proteomes" id="UP000541444"/>
    </source>
</evidence>
<evidence type="ECO:0000256" key="2">
    <source>
        <dbReference type="SAM" id="MobiDB-lite"/>
    </source>
</evidence>
<feature type="region of interest" description="Disordered" evidence="2">
    <location>
        <begin position="1"/>
        <end position="83"/>
    </location>
</feature>
<evidence type="ECO:0008006" key="7">
    <source>
        <dbReference type="Google" id="ProtNLM"/>
    </source>
</evidence>
<comment type="similarity">
    <text evidence="1">Belongs to the AATF family.</text>
</comment>
<accession>A0A7J7M4U0</accession>
<organism evidence="5 6">
    <name type="scientific">Kingdonia uniflora</name>
    <dbReference type="NCBI Taxonomy" id="39325"/>
    <lineage>
        <taxon>Eukaryota</taxon>
        <taxon>Viridiplantae</taxon>
        <taxon>Streptophyta</taxon>
        <taxon>Embryophyta</taxon>
        <taxon>Tracheophyta</taxon>
        <taxon>Spermatophyta</taxon>
        <taxon>Magnoliopsida</taxon>
        <taxon>Ranunculales</taxon>
        <taxon>Circaeasteraceae</taxon>
        <taxon>Kingdonia</taxon>
    </lineage>
</organism>
<dbReference type="GO" id="GO:0005730">
    <property type="term" value="C:nucleolus"/>
    <property type="evidence" value="ECO:0007669"/>
    <property type="project" value="TreeGrafter"/>
</dbReference>
<name>A0A7J7M4U0_9MAGN</name>
<keyword evidence="6" id="KW-1185">Reference proteome</keyword>
<protein>
    <recommendedName>
        <fullName evidence="7">Protein AATF</fullName>
    </recommendedName>
</protein>
<dbReference type="InterPro" id="IPR012617">
    <property type="entry name" value="AATF_C"/>
</dbReference>
<evidence type="ECO:0000256" key="1">
    <source>
        <dbReference type="ARBA" id="ARBA00008966"/>
    </source>
</evidence>
<feature type="domain" description="AATF leucine zipper-containing" evidence="4">
    <location>
        <begin position="107"/>
        <end position="233"/>
    </location>
</feature>
<feature type="compositionally biased region" description="Basic and acidic residues" evidence="2">
    <location>
        <begin position="71"/>
        <end position="81"/>
    </location>
</feature>
<feature type="compositionally biased region" description="Acidic residues" evidence="2">
    <location>
        <begin position="50"/>
        <end position="70"/>
    </location>
</feature>
<dbReference type="PANTHER" id="PTHR15565">
    <property type="entry name" value="AATF PROTEIN APOPTOSIS ANTAGONIZING TRANSCRIPTION FACTOR"/>
    <property type="match status" value="1"/>
</dbReference>
<dbReference type="Pfam" id="PF08164">
    <property type="entry name" value="TRAUB"/>
    <property type="match status" value="1"/>
</dbReference>
<feature type="compositionally biased region" description="Acidic residues" evidence="2">
    <location>
        <begin position="10"/>
        <end position="43"/>
    </location>
</feature>
<comment type="caution">
    <text evidence="5">The sequence shown here is derived from an EMBL/GenBank/DDBJ whole genome shotgun (WGS) entry which is preliminary data.</text>
</comment>
<dbReference type="PANTHER" id="PTHR15565:SF0">
    <property type="entry name" value="PROTEIN AATF"/>
    <property type="match status" value="1"/>
</dbReference>
<reference evidence="5 6" key="1">
    <citation type="journal article" date="2020" name="IScience">
        <title>Genome Sequencing of the Endangered Kingdonia uniflora (Circaeasteraceae, Ranunculales) Reveals Potential Mechanisms of Evolutionary Specialization.</title>
        <authorList>
            <person name="Sun Y."/>
            <person name="Deng T."/>
            <person name="Zhang A."/>
            <person name="Moore M.J."/>
            <person name="Landis J.B."/>
            <person name="Lin N."/>
            <person name="Zhang H."/>
            <person name="Zhang X."/>
            <person name="Huang J."/>
            <person name="Zhang X."/>
            <person name="Sun H."/>
            <person name="Wang H."/>
        </authorList>
    </citation>
    <scope>NUCLEOTIDE SEQUENCE [LARGE SCALE GENOMIC DNA]</scope>
    <source>
        <strain evidence="5">TB1705</strain>
        <tissue evidence="5">Leaf</tissue>
    </source>
</reference>
<dbReference type="InterPro" id="IPR025160">
    <property type="entry name" value="AATF"/>
</dbReference>